<dbReference type="EMBL" id="JAMQJZ010000001">
    <property type="protein sequence ID" value="MDC3418926.1"/>
    <property type="molecule type" value="Genomic_DNA"/>
</dbReference>
<dbReference type="AlphaFoldDB" id="A0A9X3WIC4"/>
<comment type="caution">
    <text evidence="1">The sequence shown here is derived from an EMBL/GenBank/DDBJ whole genome shotgun (WGS) entry which is preliminary data.</text>
</comment>
<evidence type="ECO:0000313" key="1">
    <source>
        <dbReference type="EMBL" id="MDC3418926.1"/>
    </source>
</evidence>
<reference evidence="1" key="1">
    <citation type="submission" date="2022-06" db="EMBL/GenBank/DDBJ databases">
        <title>Aquibacillus sp. a new bacterium isolated from soil saline samples.</title>
        <authorList>
            <person name="Galisteo C."/>
            <person name="De La Haba R."/>
            <person name="Sanchez-Porro C."/>
            <person name="Ventosa A."/>
        </authorList>
    </citation>
    <scope>NUCLEOTIDE SEQUENCE</scope>
    <source>
        <strain evidence="1">JCM 12387</strain>
    </source>
</reference>
<dbReference type="Proteomes" id="UP001145072">
    <property type="component" value="Unassembled WGS sequence"/>
</dbReference>
<evidence type="ECO:0000313" key="2">
    <source>
        <dbReference type="Proteomes" id="UP001145072"/>
    </source>
</evidence>
<keyword evidence="2" id="KW-1185">Reference proteome</keyword>
<dbReference type="RefSeq" id="WP_259871247.1">
    <property type="nucleotide sequence ID" value="NZ_JAMQJZ010000001.1"/>
</dbReference>
<protein>
    <submittedName>
        <fullName evidence="1">Uncharacterized protein</fullName>
    </submittedName>
</protein>
<gene>
    <name evidence="1" type="ORF">NC661_00815</name>
</gene>
<sequence>MYCFNKEIENSRISTEDIDINENALRLFDHKDWKLIYTYVHRFLHVSGMERNKLTNQVASLLLSKLDINVQQLNTRQEEDLLLSLYLNLKEEWDFEL</sequence>
<name>A0A9X3WIC4_9BACI</name>
<accession>A0A9X3WIC4</accession>
<proteinExistence type="predicted"/>
<organism evidence="1 2">
    <name type="scientific">Aquibacillus koreensis</name>
    <dbReference type="NCBI Taxonomy" id="279446"/>
    <lineage>
        <taxon>Bacteria</taxon>
        <taxon>Bacillati</taxon>
        <taxon>Bacillota</taxon>
        <taxon>Bacilli</taxon>
        <taxon>Bacillales</taxon>
        <taxon>Bacillaceae</taxon>
        <taxon>Aquibacillus</taxon>
    </lineage>
</organism>